<gene>
    <name evidence="2" type="ORF">DWX78_13250</name>
</gene>
<evidence type="ECO:0000256" key="1">
    <source>
        <dbReference type="SAM" id="Phobius"/>
    </source>
</evidence>
<keyword evidence="1" id="KW-0472">Membrane</keyword>
<feature type="transmembrane region" description="Helical" evidence="1">
    <location>
        <begin position="12"/>
        <end position="33"/>
    </location>
</feature>
<evidence type="ECO:0000313" key="2">
    <source>
        <dbReference type="EMBL" id="RGS68152.1"/>
    </source>
</evidence>
<reference evidence="2 3" key="1">
    <citation type="submission" date="2018-08" db="EMBL/GenBank/DDBJ databases">
        <title>A genome reference for cultivated species of the human gut microbiota.</title>
        <authorList>
            <person name="Zou Y."/>
            <person name="Xue W."/>
            <person name="Luo G."/>
        </authorList>
    </citation>
    <scope>NUCLEOTIDE SEQUENCE [LARGE SCALE GENOMIC DNA]</scope>
    <source>
        <strain evidence="2 3">AF21-25</strain>
    </source>
</reference>
<evidence type="ECO:0000313" key="3">
    <source>
        <dbReference type="Proteomes" id="UP000285981"/>
    </source>
</evidence>
<accession>A0A412KHJ9</accession>
<dbReference type="AlphaFoldDB" id="A0A412KHJ9"/>
<name>A0A412KHJ9_9FIRM</name>
<organism evidence="2 3">
    <name type="scientific">Dorea formicigenerans</name>
    <dbReference type="NCBI Taxonomy" id="39486"/>
    <lineage>
        <taxon>Bacteria</taxon>
        <taxon>Bacillati</taxon>
        <taxon>Bacillota</taxon>
        <taxon>Clostridia</taxon>
        <taxon>Lachnospirales</taxon>
        <taxon>Lachnospiraceae</taxon>
        <taxon>Dorea</taxon>
    </lineage>
</organism>
<keyword evidence="1" id="KW-0812">Transmembrane</keyword>
<protein>
    <submittedName>
        <fullName evidence="2">Uncharacterized protein</fullName>
    </submittedName>
</protein>
<dbReference type="Proteomes" id="UP000285981">
    <property type="component" value="Unassembled WGS sequence"/>
</dbReference>
<keyword evidence="1" id="KW-1133">Transmembrane helix</keyword>
<feature type="non-terminal residue" evidence="2">
    <location>
        <position position="156"/>
    </location>
</feature>
<comment type="caution">
    <text evidence="2">The sequence shown here is derived from an EMBL/GenBank/DDBJ whole genome shotgun (WGS) entry which is preliminary data.</text>
</comment>
<dbReference type="EMBL" id="QRVU01000085">
    <property type="protein sequence ID" value="RGS68152.1"/>
    <property type="molecule type" value="Genomic_DNA"/>
</dbReference>
<sequence>MDELIQWLAINWLTIVSIILSGIISLVVSAAYYHKGNRNNLQMTMLFPIVRLLNDSYSLANYKNLCDLSQNYCARYLTKKERAVLVSLVSAYSEVSNYKEINVNADSLISYFEYTLKNNGIVVKPVPIIIEDETVGYDYPPDYHYIDIDLYRHRFT</sequence>
<proteinExistence type="predicted"/>